<dbReference type="SUPFAM" id="SSF54285">
    <property type="entry name" value="MoaD/ThiS"/>
    <property type="match status" value="1"/>
</dbReference>
<gene>
    <name evidence="1" type="ORF">LZZ85_07355</name>
</gene>
<reference evidence="1" key="1">
    <citation type="submission" date="2022-01" db="EMBL/GenBank/DDBJ databases">
        <authorList>
            <person name="Jo J.-H."/>
            <person name="Im W.-T."/>
        </authorList>
    </citation>
    <scope>NUCLEOTIDE SEQUENCE</scope>
    <source>
        <strain evidence="1">NA20</strain>
    </source>
</reference>
<dbReference type="InterPro" id="IPR003749">
    <property type="entry name" value="ThiS/MoaD-like"/>
</dbReference>
<comment type="caution">
    <text evidence="1">The sequence shown here is derived from an EMBL/GenBank/DDBJ whole genome shotgun (WGS) entry which is preliminary data.</text>
</comment>
<evidence type="ECO:0000313" key="2">
    <source>
        <dbReference type="Proteomes" id="UP001165367"/>
    </source>
</evidence>
<dbReference type="Proteomes" id="UP001165367">
    <property type="component" value="Unassembled WGS sequence"/>
</dbReference>
<keyword evidence="2" id="KW-1185">Reference proteome</keyword>
<dbReference type="EMBL" id="JAKLTR010000003">
    <property type="protein sequence ID" value="MCG2614092.1"/>
    <property type="molecule type" value="Genomic_DNA"/>
</dbReference>
<evidence type="ECO:0000313" key="1">
    <source>
        <dbReference type="EMBL" id="MCG2614092.1"/>
    </source>
</evidence>
<dbReference type="Pfam" id="PF02597">
    <property type="entry name" value="ThiS"/>
    <property type="match status" value="1"/>
</dbReference>
<dbReference type="RefSeq" id="WP_237870167.1">
    <property type="nucleotide sequence ID" value="NZ_JAKLTR010000003.1"/>
</dbReference>
<dbReference type="InterPro" id="IPR016155">
    <property type="entry name" value="Mopterin_synth/thiamin_S_b"/>
</dbReference>
<dbReference type="CDD" id="cd00754">
    <property type="entry name" value="Ubl_MoaD"/>
    <property type="match status" value="1"/>
</dbReference>
<sequence length="79" mass="8800">MTDTLTIRCFGQLTDILGSARLEVPITNDSEELMHLLLKEYPLLKTTRFIVSVDRKVIREKTVLTPGSEIALLPPFSGG</sequence>
<protein>
    <submittedName>
        <fullName evidence="1">MoaD/ThiS family protein</fullName>
    </submittedName>
</protein>
<proteinExistence type="predicted"/>
<accession>A0ABS9KP34</accession>
<dbReference type="Gene3D" id="3.10.20.30">
    <property type="match status" value="1"/>
</dbReference>
<name>A0ABS9KP34_9BACT</name>
<dbReference type="InterPro" id="IPR012675">
    <property type="entry name" value="Beta-grasp_dom_sf"/>
</dbReference>
<organism evidence="1 2">
    <name type="scientific">Terrimonas ginsenosidimutans</name>
    <dbReference type="NCBI Taxonomy" id="2908004"/>
    <lineage>
        <taxon>Bacteria</taxon>
        <taxon>Pseudomonadati</taxon>
        <taxon>Bacteroidota</taxon>
        <taxon>Chitinophagia</taxon>
        <taxon>Chitinophagales</taxon>
        <taxon>Chitinophagaceae</taxon>
        <taxon>Terrimonas</taxon>
    </lineage>
</organism>